<evidence type="ECO:0000313" key="4">
    <source>
        <dbReference type="Proteomes" id="UP000005741"/>
    </source>
</evidence>
<keyword evidence="1" id="KW-0472">Membrane</keyword>
<evidence type="ECO:0000256" key="1">
    <source>
        <dbReference type="SAM" id="Phobius"/>
    </source>
</evidence>
<dbReference type="InterPro" id="IPR020846">
    <property type="entry name" value="MFS_dom"/>
</dbReference>
<dbReference type="Proteomes" id="UP000005741">
    <property type="component" value="Chromosome"/>
</dbReference>
<evidence type="ECO:0000313" key="3">
    <source>
        <dbReference type="EMBL" id="EHQ36029.1"/>
    </source>
</evidence>
<dbReference type="EMBL" id="CM001436">
    <property type="protein sequence ID" value="EHQ36029.1"/>
    <property type="molecule type" value="Genomic_DNA"/>
</dbReference>
<feature type="transmembrane region" description="Helical" evidence="1">
    <location>
        <begin position="12"/>
        <end position="41"/>
    </location>
</feature>
<protein>
    <recommendedName>
        <fullName evidence="2">Major facilitator superfamily (MFS) profile domain-containing protein</fullName>
    </recommendedName>
</protein>
<organism evidence="3 4">
    <name type="scientific">Methanoplanus limicola DSM 2279</name>
    <dbReference type="NCBI Taxonomy" id="937775"/>
    <lineage>
        <taxon>Archaea</taxon>
        <taxon>Methanobacteriati</taxon>
        <taxon>Methanobacteriota</taxon>
        <taxon>Stenosarchaea group</taxon>
        <taxon>Methanomicrobia</taxon>
        <taxon>Methanomicrobiales</taxon>
        <taxon>Methanomicrobiaceae</taxon>
        <taxon>Methanoplanus</taxon>
    </lineage>
</organism>
<keyword evidence="1" id="KW-0812">Transmembrane</keyword>
<dbReference type="AlphaFoldDB" id="H1YYP6"/>
<evidence type="ECO:0000259" key="2">
    <source>
        <dbReference type="PROSITE" id="PS50850"/>
    </source>
</evidence>
<dbReference type="PROSITE" id="PS50850">
    <property type="entry name" value="MFS"/>
    <property type="match status" value="1"/>
</dbReference>
<proteinExistence type="predicted"/>
<dbReference type="GO" id="GO:0022857">
    <property type="term" value="F:transmembrane transporter activity"/>
    <property type="evidence" value="ECO:0007669"/>
    <property type="project" value="InterPro"/>
</dbReference>
<accession>H1YYP6</accession>
<feature type="domain" description="Major facilitator superfamily (MFS) profile" evidence="2">
    <location>
        <begin position="1"/>
        <end position="97"/>
    </location>
</feature>
<dbReference type="HOGENOM" id="CLU_178216_0_0_2"/>
<dbReference type="PATRIC" id="fig|937775.9.peg.2177"/>
<keyword evidence="4" id="KW-1185">Reference proteome</keyword>
<feature type="transmembrane region" description="Helical" evidence="1">
    <location>
        <begin position="53"/>
        <end position="82"/>
    </location>
</feature>
<keyword evidence="1" id="KW-1133">Transmembrane helix</keyword>
<sequence length="97" mass="9870">MTEIKHISVLSLAKIFAAVSLVVGLIIGIIVLLLGGVATMFMGSYAPQAAMGVAGGVIAIIVMTIGGAVVGFIYGAIIAFIYNIAAGWFGGIEIELE</sequence>
<dbReference type="InParanoid" id="H1YYP6"/>
<name>H1YYP6_9EURY</name>
<dbReference type="RefSeq" id="WP_004078164.1">
    <property type="nucleotide sequence ID" value="NZ_CM001436.1"/>
</dbReference>
<gene>
    <name evidence="3" type="ORF">Metlim_1940</name>
</gene>
<dbReference type="STRING" id="937775.Metlim_1940"/>
<reference evidence="3 4" key="1">
    <citation type="submission" date="2011-10" db="EMBL/GenBank/DDBJ databases">
        <title>The Improved High-Quality Draft genome of Methanoplanus limicola DSM 2279.</title>
        <authorList>
            <consortium name="US DOE Joint Genome Institute (JGI-PGF)"/>
            <person name="Lucas S."/>
            <person name="Copeland A."/>
            <person name="Lapidus A."/>
            <person name="Glavina del Rio T."/>
            <person name="Dalin E."/>
            <person name="Tice H."/>
            <person name="Bruce D."/>
            <person name="Goodwin L."/>
            <person name="Pitluck S."/>
            <person name="Peters L."/>
            <person name="Mikhailova N."/>
            <person name="Lu M."/>
            <person name="Kyrpides N."/>
            <person name="Mavromatis K."/>
            <person name="Ivanova N."/>
            <person name="Markowitz V."/>
            <person name="Cheng J.-F."/>
            <person name="Hugenholtz P."/>
            <person name="Woyke T."/>
            <person name="Wu D."/>
            <person name="Wirth R."/>
            <person name="Brambilla E.-M."/>
            <person name="Klenk H.-P."/>
            <person name="Eisen J.A."/>
        </authorList>
    </citation>
    <scope>NUCLEOTIDE SEQUENCE [LARGE SCALE GENOMIC DNA]</scope>
    <source>
        <strain evidence="3 4">DSM 2279</strain>
    </source>
</reference>